<evidence type="ECO:0000313" key="6">
    <source>
        <dbReference type="EMBL" id="EFQ24726.1"/>
    </source>
</evidence>
<dbReference type="CDD" id="cd00077">
    <property type="entry name" value="HDc"/>
    <property type="match status" value="1"/>
</dbReference>
<dbReference type="SUPFAM" id="SSF109604">
    <property type="entry name" value="HD-domain/PDEase-like"/>
    <property type="match status" value="1"/>
</dbReference>
<dbReference type="OrthoDB" id="5162at2"/>
<evidence type="ECO:0000259" key="4">
    <source>
        <dbReference type="PROSITE" id="PS51831"/>
    </source>
</evidence>
<dbReference type="STRING" id="584708.Apau_2319"/>
<sequence>MDRLLHCPSAPPPIQGMRALALLAWGCLFLLLPAPLRGEEVLRVGLYENPPKIFTSPSGRPEGIFPDLIRAIAAQEGWTLKFVPGTWAQCLDRLGKGELDIMPDVSFSPERARLYSFPSEPVLSDWLQVYALPGSDIRSLPDLNGKRVALLAGSIQEDSLRTLAREFELSVTPVPFPSFNEAFRAVEEGRADAVLSNRFFGHHNRDRFRLEETGVIFRPSKLFFAASPLANPAVVAGLDRQLRLLKEDPQSAYYKSLGRWLSGEVQPGAPPWVEGGVYVLLGLLFLGIAFHVALHRRIGARTRELESANRALALSRNTWRSTFDAVQDALWVLDADAVVLSANAATQWVLGTDPRTVEGRPWSSVREEHLPTLDDGLLQAARTNGRRESTYLCREDRWFKATVDPIPGEGGTLRGFILSVGDITDLKRAEEEIEEKAQSISSINRKLQESVVELKNTLQQTIQILVNASELKDPYTAGHQRRVATLGHAIALEMGLTAEKARRVELAGLVHDIGKIEIPSEILVKPRRLSDIEYRLVQTHPAAAFRILKDVPAAWPLAEIVYQHHERLDGSGYPRNLRGDAILPEARILSVADTVEAMSTHRPYRAARGVEAALKTIEAEKGTSFDPLVVDACVRLFRQRGFSFREIDPPETVD</sequence>
<dbReference type="EMBL" id="CM001022">
    <property type="protein sequence ID" value="EFQ24726.1"/>
    <property type="molecule type" value="Genomic_DNA"/>
</dbReference>
<gene>
    <name evidence="6" type="ORF">Apau_2319</name>
</gene>
<organism evidence="6 7">
    <name type="scientific">Aminomonas paucivorans DSM 12260</name>
    <dbReference type="NCBI Taxonomy" id="584708"/>
    <lineage>
        <taxon>Bacteria</taxon>
        <taxon>Thermotogati</taxon>
        <taxon>Synergistota</taxon>
        <taxon>Synergistia</taxon>
        <taxon>Synergistales</taxon>
        <taxon>Synergistaceae</taxon>
        <taxon>Aminomonas</taxon>
    </lineage>
</organism>
<dbReference type="PROSITE" id="PS51832">
    <property type="entry name" value="HD_GYP"/>
    <property type="match status" value="1"/>
</dbReference>
<dbReference type="SMART" id="SM00062">
    <property type="entry name" value="PBPb"/>
    <property type="match status" value="1"/>
</dbReference>
<dbReference type="Proteomes" id="UP000005096">
    <property type="component" value="Chromosome"/>
</dbReference>
<dbReference type="Gene3D" id="3.30.450.20">
    <property type="entry name" value="PAS domain"/>
    <property type="match status" value="1"/>
</dbReference>
<keyword evidence="1" id="KW-0175">Coiled coil</keyword>
<dbReference type="CDD" id="cd00130">
    <property type="entry name" value="PAS"/>
    <property type="match status" value="1"/>
</dbReference>
<accession>E3CZU4</accession>
<dbReference type="InterPro" id="IPR003607">
    <property type="entry name" value="HD/PDEase_dom"/>
</dbReference>
<dbReference type="PROSITE" id="PS50113">
    <property type="entry name" value="PAC"/>
    <property type="match status" value="1"/>
</dbReference>
<dbReference type="eggNOG" id="COG2206">
    <property type="taxonomic scope" value="Bacteria"/>
</dbReference>
<evidence type="ECO:0000259" key="2">
    <source>
        <dbReference type="PROSITE" id="PS50112"/>
    </source>
</evidence>
<dbReference type="Pfam" id="PF08448">
    <property type="entry name" value="PAS_4"/>
    <property type="match status" value="1"/>
</dbReference>
<dbReference type="Pfam" id="PF00497">
    <property type="entry name" value="SBP_bac_3"/>
    <property type="match status" value="1"/>
</dbReference>
<proteinExistence type="predicted"/>
<dbReference type="PaxDb" id="584708-Apau_2319"/>
<feature type="domain" description="PAC" evidence="3">
    <location>
        <begin position="374"/>
        <end position="435"/>
    </location>
</feature>
<dbReference type="InterPro" id="IPR037522">
    <property type="entry name" value="HD_GYP_dom"/>
</dbReference>
<dbReference type="Pfam" id="PF09084">
    <property type="entry name" value="NMT1"/>
    <property type="match status" value="1"/>
</dbReference>
<dbReference type="SUPFAM" id="SSF55785">
    <property type="entry name" value="PYP-like sensor domain (PAS domain)"/>
    <property type="match status" value="1"/>
</dbReference>
<dbReference type="RefSeq" id="WP_006301971.1">
    <property type="nucleotide sequence ID" value="NZ_CM001022.1"/>
</dbReference>
<dbReference type="PANTHER" id="PTHR43155">
    <property type="entry name" value="CYCLIC DI-GMP PHOSPHODIESTERASE PA4108-RELATED"/>
    <property type="match status" value="1"/>
</dbReference>
<keyword evidence="7" id="KW-1185">Reference proteome</keyword>
<dbReference type="SUPFAM" id="SSF53850">
    <property type="entry name" value="Periplasmic binding protein-like II"/>
    <property type="match status" value="1"/>
</dbReference>
<feature type="domain" description="HD" evidence="4">
    <location>
        <begin position="476"/>
        <end position="598"/>
    </location>
</feature>
<evidence type="ECO:0000256" key="1">
    <source>
        <dbReference type="SAM" id="Coils"/>
    </source>
</evidence>
<feature type="domain" description="HD-GYP" evidence="5">
    <location>
        <begin position="454"/>
        <end position="649"/>
    </location>
</feature>
<feature type="coiled-coil region" evidence="1">
    <location>
        <begin position="426"/>
        <end position="464"/>
    </location>
</feature>
<evidence type="ECO:0000313" key="7">
    <source>
        <dbReference type="Proteomes" id="UP000005096"/>
    </source>
</evidence>
<name>E3CZU4_9BACT</name>
<dbReference type="InterPro" id="IPR000700">
    <property type="entry name" value="PAS-assoc_C"/>
</dbReference>
<dbReference type="SMART" id="SM00471">
    <property type="entry name" value="HDc"/>
    <property type="match status" value="1"/>
</dbReference>
<dbReference type="InterPro" id="IPR000014">
    <property type="entry name" value="PAS"/>
</dbReference>
<dbReference type="InterPro" id="IPR001638">
    <property type="entry name" value="Solute-binding_3/MltF_N"/>
</dbReference>
<reference evidence="6 7" key="1">
    <citation type="journal article" date="2010" name="Stand. Genomic Sci.">
        <title>Non-contiguous finished genome sequence of Aminomonas paucivorans type strain (GLU-3).</title>
        <authorList>
            <person name="Pitluck S."/>
            <person name="Yasawong M."/>
            <person name="Held B."/>
            <person name="Lapidus A."/>
            <person name="Nolan M."/>
            <person name="Copeland A."/>
            <person name="Lucas S."/>
            <person name="Del Rio T.G."/>
            <person name="Tice H."/>
            <person name="Cheng J.F."/>
            <person name="Chertkov O."/>
            <person name="Goodwin L."/>
            <person name="Tapia R."/>
            <person name="Han C."/>
            <person name="Liolios K."/>
            <person name="Ivanova N."/>
            <person name="Mavromatis K."/>
            <person name="Ovchinnikova G."/>
            <person name="Pati A."/>
            <person name="Chen A."/>
            <person name="Palaniappan K."/>
            <person name="Land M."/>
            <person name="Hauser L."/>
            <person name="Chang Y.J."/>
            <person name="Jeffries C.D."/>
            <person name="Pukall R."/>
            <person name="Spring S."/>
            <person name="Rohde M."/>
            <person name="Sikorski J."/>
            <person name="Goker M."/>
            <person name="Woyke T."/>
            <person name="Bristow J."/>
            <person name="Eisen J.A."/>
            <person name="Markowitz V."/>
            <person name="Hugenholtz P."/>
            <person name="Kyrpides N.C."/>
            <person name="Klenk H.P."/>
        </authorList>
    </citation>
    <scope>NUCLEOTIDE SEQUENCE [LARGE SCALE GENOMIC DNA]</scope>
    <source>
        <strain evidence="6 7">DSM 12260</strain>
    </source>
</reference>
<protein>
    <submittedName>
        <fullName evidence="6">Putative PAS/PAC sensor protein</fullName>
    </submittedName>
</protein>
<dbReference type="Gene3D" id="3.40.190.10">
    <property type="entry name" value="Periplasmic binding protein-like II"/>
    <property type="match status" value="2"/>
</dbReference>
<dbReference type="Pfam" id="PF13487">
    <property type="entry name" value="HD_5"/>
    <property type="match status" value="1"/>
</dbReference>
<dbReference type="PROSITE" id="PS51831">
    <property type="entry name" value="HD"/>
    <property type="match status" value="1"/>
</dbReference>
<dbReference type="InterPro" id="IPR015168">
    <property type="entry name" value="SsuA/THI5"/>
</dbReference>
<evidence type="ECO:0000259" key="3">
    <source>
        <dbReference type="PROSITE" id="PS50113"/>
    </source>
</evidence>
<feature type="domain" description="PAS" evidence="2">
    <location>
        <begin position="315"/>
        <end position="384"/>
    </location>
</feature>
<dbReference type="HOGENOM" id="CLU_418999_0_0_0"/>
<dbReference type="AlphaFoldDB" id="E3CZU4"/>
<dbReference type="PANTHER" id="PTHR43155:SF2">
    <property type="entry name" value="CYCLIC DI-GMP PHOSPHODIESTERASE PA4108"/>
    <property type="match status" value="1"/>
</dbReference>
<dbReference type="eggNOG" id="COG0834">
    <property type="taxonomic scope" value="Bacteria"/>
</dbReference>
<dbReference type="PROSITE" id="PS50112">
    <property type="entry name" value="PAS"/>
    <property type="match status" value="1"/>
</dbReference>
<evidence type="ECO:0000259" key="5">
    <source>
        <dbReference type="PROSITE" id="PS51832"/>
    </source>
</evidence>
<dbReference type="NCBIfam" id="TIGR00229">
    <property type="entry name" value="sensory_box"/>
    <property type="match status" value="1"/>
</dbReference>
<dbReference type="Gene3D" id="1.10.3210.10">
    <property type="entry name" value="Hypothetical protein af1432"/>
    <property type="match status" value="1"/>
</dbReference>
<dbReference type="InterPro" id="IPR006674">
    <property type="entry name" value="HD_domain"/>
</dbReference>
<dbReference type="InterPro" id="IPR035965">
    <property type="entry name" value="PAS-like_dom_sf"/>
</dbReference>
<dbReference type="InterPro" id="IPR013656">
    <property type="entry name" value="PAS_4"/>
</dbReference>